<dbReference type="PANTHER" id="PTHR32176:SF92">
    <property type="entry name" value="XYLOSE ISOMERASE"/>
    <property type="match status" value="1"/>
</dbReference>
<feature type="short sequence motif" description="GXSXG" evidence="3">
    <location>
        <begin position="48"/>
        <end position="52"/>
    </location>
</feature>
<dbReference type="AlphaFoldDB" id="A0A4R6G1C7"/>
<dbReference type="CDD" id="cd07199">
    <property type="entry name" value="Pat17_PNPLA8_PNPLA9_like"/>
    <property type="match status" value="1"/>
</dbReference>
<comment type="similarity">
    <text evidence="1">Belongs to the patatin family.</text>
</comment>
<feature type="short sequence motif" description="GXGXXG" evidence="3">
    <location>
        <begin position="16"/>
        <end position="21"/>
    </location>
</feature>
<dbReference type="PROSITE" id="PS51635">
    <property type="entry name" value="PNPLA"/>
    <property type="match status" value="1"/>
</dbReference>
<organism evidence="5 6">
    <name type="scientific">Herminiimonas fonticola</name>
    <dbReference type="NCBI Taxonomy" id="303380"/>
    <lineage>
        <taxon>Bacteria</taxon>
        <taxon>Pseudomonadati</taxon>
        <taxon>Pseudomonadota</taxon>
        <taxon>Betaproteobacteria</taxon>
        <taxon>Burkholderiales</taxon>
        <taxon>Oxalobacteraceae</taxon>
        <taxon>Herminiimonas</taxon>
    </lineage>
</organism>
<feature type="active site" description="Proton acceptor" evidence="3">
    <location>
        <position position="188"/>
    </location>
</feature>
<evidence type="ECO:0000259" key="4">
    <source>
        <dbReference type="PROSITE" id="PS51635"/>
    </source>
</evidence>
<dbReference type="GO" id="GO:0016787">
    <property type="term" value="F:hydrolase activity"/>
    <property type="evidence" value="ECO:0007669"/>
    <property type="project" value="UniProtKB-UniRule"/>
</dbReference>
<protein>
    <submittedName>
        <fullName evidence="5">Patatin-like phospholipase/acyl hydrolase</fullName>
    </submittedName>
</protein>
<dbReference type="PANTHER" id="PTHR32176">
    <property type="entry name" value="XYLOSE ISOMERASE"/>
    <property type="match status" value="1"/>
</dbReference>
<sequence length="332" mass="37302">MNWNKEQPFQALALTGGGYRGLFTAHALDVIEKKIGEPIGRRFDLVCGTSIGGIVALAVAFEIPMEKVVKVFMEDGEKIFPPERRAANARFEKWDLYTHLDKARYDSKPLRDAITKLVPADALLKDAVHPLAIPAVNVTQGIPQVFKTRHKQEWERDWKFKAVDVALATAAAPTFFELAEIGNNLYADGGLFANAPDLIALHEAEYFFQVPIDCFRLLSVGTTTKSYSLSHSTGRDFGIRDWMQDQRLFSVMISSQQQFVEQLVAHRLKNQYLRIDHEPSNEQTSDLGLDLASVAAQKTLMGLSEKLVTDILGTKLLPYLDHKPQLKIYRGE</sequence>
<keyword evidence="2 3" id="KW-0443">Lipid metabolism</keyword>
<feature type="active site" description="Nucleophile" evidence="3">
    <location>
        <position position="50"/>
    </location>
</feature>
<dbReference type="Proteomes" id="UP000294737">
    <property type="component" value="Unassembled WGS sequence"/>
</dbReference>
<reference evidence="5 6" key="1">
    <citation type="submission" date="2019-03" db="EMBL/GenBank/DDBJ databases">
        <title>Genomic Encyclopedia of Type Strains, Phase IV (KMG-IV): sequencing the most valuable type-strain genomes for metagenomic binning, comparative biology and taxonomic classification.</title>
        <authorList>
            <person name="Goeker M."/>
        </authorList>
    </citation>
    <scope>NUCLEOTIDE SEQUENCE [LARGE SCALE GENOMIC DNA]</scope>
    <source>
        <strain evidence="5 6">DSM 18555</strain>
    </source>
</reference>
<dbReference type="EMBL" id="SNWF01000011">
    <property type="protein sequence ID" value="TDN87305.1"/>
    <property type="molecule type" value="Genomic_DNA"/>
</dbReference>
<dbReference type="Gene3D" id="3.40.1090.10">
    <property type="entry name" value="Cytosolic phospholipase A2 catalytic domain"/>
    <property type="match status" value="1"/>
</dbReference>
<dbReference type="Pfam" id="PF01734">
    <property type="entry name" value="Patatin"/>
    <property type="match status" value="1"/>
</dbReference>
<keyword evidence="3 5" id="KW-0378">Hydrolase</keyword>
<evidence type="ECO:0000256" key="1">
    <source>
        <dbReference type="ARBA" id="ARBA00010240"/>
    </source>
</evidence>
<dbReference type="GO" id="GO:0016042">
    <property type="term" value="P:lipid catabolic process"/>
    <property type="evidence" value="ECO:0007669"/>
    <property type="project" value="UniProtKB-UniRule"/>
</dbReference>
<evidence type="ECO:0000313" key="6">
    <source>
        <dbReference type="Proteomes" id="UP000294737"/>
    </source>
</evidence>
<comment type="caution">
    <text evidence="5">The sequence shown here is derived from an EMBL/GenBank/DDBJ whole genome shotgun (WGS) entry which is preliminary data.</text>
</comment>
<proteinExistence type="inferred from homology"/>
<keyword evidence="3" id="KW-0442">Lipid degradation</keyword>
<name>A0A4R6G1C7_9BURK</name>
<dbReference type="InterPro" id="IPR002641">
    <property type="entry name" value="PNPLA_dom"/>
</dbReference>
<dbReference type="InterPro" id="IPR016035">
    <property type="entry name" value="Acyl_Trfase/lysoPLipase"/>
</dbReference>
<feature type="short sequence motif" description="DGA/G" evidence="3">
    <location>
        <begin position="188"/>
        <end position="190"/>
    </location>
</feature>
<dbReference type="NCBIfam" id="NF041079">
    <property type="entry name" value="CBASS_lipase"/>
    <property type="match status" value="1"/>
</dbReference>
<dbReference type="RefSeq" id="WP_162845928.1">
    <property type="nucleotide sequence ID" value="NZ_PTLZ01000002.1"/>
</dbReference>
<evidence type="ECO:0000313" key="5">
    <source>
        <dbReference type="EMBL" id="TDN87305.1"/>
    </source>
</evidence>
<feature type="domain" description="PNPLA" evidence="4">
    <location>
        <begin position="12"/>
        <end position="201"/>
    </location>
</feature>
<keyword evidence="6" id="KW-1185">Reference proteome</keyword>
<evidence type="ECO:0000256" key="2">
    <source>
        <dbReference type="ARBA" id="ARBA00023098"/>
    </source>
</evidence>
<gene>
    <name evidence="5" type="ORF">EV677_3016</name>
</gene>
<dbReference type="SUPFAM" id="SSF52151">
    <property type="entry name" value="FabD/lysophospholipase-like"/>
    <property type="match status" value="1"/>
</dbReference>
<evidence type="ECO:0000256" key="3">
    <source>
        <dbReference type="PROSITE-ProRule" id="PRU01161"/>
    </source>
</evidence>
<accession>A0A4R6G1C7</accession>